<dbReference type="Proteomes" id="UP000668358">
    <property type="component" value="Unassembled WGS sequence"/>
</dbReference>
<dbReference type="EMBL" id="JAENRE010000051">
    <property type="protein sequence ID" value="MBO3418208.1"/>
    <property type="molecule type" value="Genomic_DNA"/>
</dbReference>
<reference evidence="1" key="1">
    <citation type="journal article" date="2006" name="J. Bacteriol.">
        <title>Functional identification of conjugation and replication regions of the tetracycline resistance plasmid pCW3 from Clostridium perfringens.</title>
        <authorList>
            <person name="Bannam T.L."/>
            <person name="Teng W.L."/>
            <person name="Bulach D."/>
            <person name="Lyras D."/>
            <person name="Rood J.I."/>
        </authorList>
    </citation>
    <scope>NUCLEOTIDE SEQUENCE</scope>
    <source>
        <strain evidence="1">CW92</strain>
        <plasmid evidence="1">pCW3</plasmid>
    </source>
</reference>
<proteinExistence type="predicted"/>
<name>Q1PLJ8_CLOPF</name>
<evidence type="ECO:0000313" key="5">
    <source>
        <dbReference type="EMBL" id="PWX36061.1"/>
    </source>
</evidence>
<evidence type="ECO:0000313" key="2">
    <source>
        <dbReference type="EMBL" id="AEP95061.1"/>
    </source>
</evidence>
<evidence type="ECO:0000313" key="3">
    <source>
        <dbReference type="EMBL" id="MBO3360245.1"/>
    </source>
</evidence>
<dbReference type="RefSeq" id="WP_012478252.1">
    <property type="nucleotide sequence ID" value="NC_010937.1"/>
</dbReference>
<dbReference type="EMBL" id="DQ366035">
    <property type="protein sequence ID" value="ABC96279.1"/>
    <property type="molecule type" value="Genomic_DNA"/>
</dbReference>
<evidence type="ECO:0000313" key="4">
    <source>
        <dbReference type="EMBL" id="MBO3418208.1"/>
    </source>
</evidence>
<dbReference type="EMBL" id="PJTB01000032">
    <property type="protein sequence ID" value="PWX36061.1"/>
    <property type="molecule type" value="Genomic_DNA"/>
</dbReference>
<dbReference type="EMBL" id="JAENQP010000017">
    <property type="protein sequence ID" value="MBO3360245.1"/>
    <property type="molecule type" value="Genomic_DNA"/>
</dbReference>
<accession>Q1PLJ8</accession>
<geneLocation type="plasmid" evidence="2">
    <name>pJIR3537</name>
</geneLocation>
<dbReference type="Proteomes" id="UP000668068">
    <property type="component" value="Unassembled WGS sequence"/>
</dbReference>
<organism evidence="1">
    <name type="scientific">Clostridium perfringens</name>
    <dbReference type="NCBI Taxonomy" id="1502"/>
    <lineage>
        <taxon>Bacteria</taxon>
        <taxon>Bacillati</taxon>
        <taxon>Bacillota</taxon>
        <taxon>Clostridia</taxon>
        <taxon>Eubacteriales</taxon>
        <taxon>Clostridiaceae</taxon>
        <taxon>Clostridium</taxon>
    </lineage>
</organism>
<evidence type="ECO:0000313" key="6">
    <source>
        <dbReference type="Proteomes" id="UP000247117"/>
    </source>
</evidence>
<reference evidence="2" key="2">
    <citation type="journal article" date="2011" name="MBio">
        <title>Necrotic Enteritis-Derived Clostridium perfringens Strain with Three Closely Related Independently Conjugative Toxin and Antibiotic Resistance Plasmids.</title>
        <authorList>
            <person name="Bannam T.L."/>
            <person name="Yan X.X."/>
            <person name="Harrison P.F."/>
            <person name="Seemann T."/>
            <person name="Keyburn A.L."/>
            <person name="Stubenrauch C."/>
            <person name="Weeramantri L.H."/>
            <person name="Cheung J.K."/>
            <person name="McClane B.A."/>
            <person name="Boyce J.D."/>
            <person name="Moore R.J."/>
            <person name="Rood J.I."/>
        </authorList>
    </citation>
    <scope>NUCLEOTIDE SEQUENCE</scope>
    <source>
        <strain evidence="2">EHE-NE18</strain>
        <plasmid evidence="2">pJIR3537</plasmid>
    </source>
</reference>
<gene>
    <name evidence="5" type="ORF">CYK91_16540</name>
    <name evidence="3" type="ORF">JJB47_15960</name>
    <name evidence="4" type="ORF">JJB78_17365</name>
    <name evidence="1" type="ORF">pCW3_0012</name>
    <name evidence="2" type="ORF">pTet_005</name>
</gene>
<dbReference type="EMBL" id="JN689220">
    <property type="protein sequence ID" value="AEP95061.1"/>
    <property type="molecule type" value="Genomic_DNA"/>
</dbReference>
<protein>
    <submittedName>
        <fullName evidence="1">Uncharacterized protein</fullName>
    </submittedName>
</protein>
<reference evidence="5 6" key="3">
    <citation type="journal article" date="2018" name="BMC Genomics">
        <title>Whole genome analysis reveals the diversity and evolutionary relationships between necrotic enteritis-causing strains of Clostridium perfringens.</title>
        <authorList>
            <person name="Lacey J.A."/>
            <person name="Allnutt T.R."/>
            <person name="Vezina B."/>
            <person name="Van T.T.H."/>
            <person name="Stent T."/>
            <person name="Han X."/>
            <person name="Rood J.I."/>
            <person name="Wade B."/>
            <person name="Keyburn A.L."/>
            <person name="Seeman T."/>
            <person name="Chen H."/>
            <person name="Haring V."/>
            <person name="Johanesen P.A."/>
            <person name="Lyras D."/>
            <person name="Moore R.J."/>
        </authorList>
    </citation>
    <scope>NUCLEOTIDE SEQUENCE [LARGE SCALE GENOMIC DNA]</scope>
    <source>
        <strain evidence="5 6">EUR-NE15</strain>
    </source>
</reference>
<sequence>MAKPREIRITFKEKEADLYDYIQEKSSASAFLKDLAKLEKKKEEIYLNNLTSSDISDKILSSQKTNSIKYKEKEETLVLPDISDLED</sequence>
<keyword evidence="1" id="KW-0614">Plasmid</keyword>
<dbReference type="Proteomes" id="UP000247117">
    <property type="component" value="Unassembled WGS sequence"/>
</dbReference>
<geneLocation type="plasmid" evidence="1">
    <name>pCW3</name>
</geneLocation>
<evidence type="ECO:0000313" key="7">
    <source>
        <dbReference type="Proteomes" id="UP000668358"/>
    </source>
</evidence>
<dbReference type="AlphaFoldDB" id="Q1PLJ8"/>
<evidence type="ECO:0000313" key="1">
    <source>
        <dbReference type="EMBL" id="ABC96279.1"/>
    </source>
</evidence>
<reference evidence="3 7" key="4">
    <citation type="submission" date="2020-12" db="EMBL/GenBank/DDBJ databases">
        <title>Comparative genomics of Clostridium perfringens reveals patterns of host-associated phylogenetic clades and virulence factors.</title>
        <authorList>
            <person name="Smith A.H."/>
            <person name="Geier R."/>
        </authorList>
    </citation>
    <scope>NUCLEOTIDE SEQUENCE</scope>
    <source>
        <strain evidence="4 7">CHD15829P</strain>
        <strain evidence="3">CHD30677R</strain>
    </source>
</reference>